<protein>
    <recommendedName>
        <fullName evidence="2">Nucleolus and neural progenitor protein-like N-terminal domain-containing protein</fullName>
    </recommendedName>
</protein>
<reference evidence="3 4" key="1">
    <citation type="submission" date="2014-04" db="EMBL/GenBank/DDBJ databases">
        <authorList>
            <consortium name="DOE Joint Genome Institute"/>
            <person name="Kuo A."/>
            <person name="Zuccaro A."/>
            <person name="Kohler A."/>
            <person name="Nagy L.G."/>
            <person name="Floudas D."/>
            <person name="Copeland A."/>
            <person name="Barry K.W."/>
            <person name="Cichocki N."/>
            <person name="Veneault-Fourrey C."/>
            <person name="LaButti K."/>
            <person name="Lindquist E.A."/>
            <person name="Lipzen A."/>
            <person name="Lundell T."/>
            <person name="Morin E."/>
            <person name="Murat C."/>
            <person name="Sun H."/>
            <person name="Tunlid A."/>
            <person name="Henrissat B."/>
            <person name="Grigoriev I.V."/>
            <person name="Hibbett D.S."/>
            <person name="Martin F."/>
            <person name="Nordberg H.P."/>
            <person name="Cantor M.N."/>
            <person name="Hua S.X."/>
        </authorList>
    </citation>
    <scope>NUCLEOTIDE SEQUENCE [LARGE SCALE GENOMIC DNA]</scope>
    <source>
        <strain evidence="3 4">MAFF 305830</strain>
    </source>
</reference>
<dbReference type="HOGENOM" id="CLU_057900_0_0_1"/>
<reference evidence="4" key="2">
    <citation type="submission" date="2015-01" db="EMBL/GenBank/DDBJ databases">
        <title>Evolutionary Origins and Diversification of the Mycorrhizal Mutualists.</title>
        <authorList>
            <consortium name="DOE Joint Genome Institute"/>
            <consortium name="Mycorrhizal Genomics Consortium"/>
            <person name="Kohler A."/>
            <person name="Kuo A."/>
            <person name="Nagy L.G."/>
            <person name="Floudas D."/>
            <person name="Copeland A."/>
            <person name="Barry K.W."/>
            <person name="Cichocki N."/>
            <person name="Veneault-Fourrey C."/>
            <person name="LaButti K."/>
            <person name="Lindquist E.A."/>
            <person name="Lipzen A."/>
            <person name="Lundell T."/>
            <person name="Morin E."/>
            <person name="Murat C."/>
            <person name="Riley R."/>
            <person name="Ohm R."/>
            <person name="Sun H."/>
            <person name="Tunlid A."/>
            <person name="Henrissat B."/>
            <person name="Grigoriev I.V."/>
            <person name="Hibbett D.S."/>
            <person name="Martin F."/>
        </authorList>
    </citation>
    <scope>NUCLEOTIDE SEQUENCE [LARGE SCALE GENOMIC DNA]</scope>
    <source>
        <strain evidence="4">MAFF 305830</strain>
    </source>
</reference>
<evidence type="ECO:0000313" key="3">
    <source>
        <dbReference type="EMBL" id="KIM29049.1"/>
    </source>
</evidence>
<feature type="region of interest" description="Disordered" evidence="1">
    <location>
        <begin position="309"/>
        <end position="339"/>
    </location>
</feature>
<evidence type="ECO:0000256" key="1">
    <source>
        <dbReference type="SAM" id="MobiDB-lite"/>
    </source>
</evidence>
<accession>A0A0C3BAB0</accession>
<dbReference type="PANTHER" id="PTHR34761:SF1">
    <property type="entry name" value="NUCLEOLUS AND NEURAL PROGENITOR PROTEIN"/>
    <property type="match status" value="1"/>
</dbReference>
<evidence type="ECO:0000313" key="4">
    <source>
        <dbReference type="Proteomes" id="UP000054097"/>
    </source>
</evidence>
<proteinExistence type="predicted"/>
<dbReference type="InterPro" id="IPR052835">
    <property type="entry name" value="Nepro"/>
</dbReference>
<dbReference type="Pfam" id="PF14780">
    <property type="entry name" value="NEPRO_N"/>
    <property type="match status" value="1"/>
</dbReference>
<dbReference type="Proteomes" id="UP000054097">
    <property type="component" value="Unassembled WGS sequence"/>
</dbReference>
<sequence>MTSLKRSLTLPNRPPRAKNSLENSLISAVDECLKSLRKSSRKLPPTDASHALETQILERILYKNKNQHGRTLFYRNLMEIKRLAARIEEASLSKLLEAIRSAFYSKEVANSTAWKTAPWSQVPDSRLLEVVLQRIQALLCLYGKAIDAYKRASIAFSRFSHSTAFLPLSVTALGIAARLSILTIELADVSQTIWGDIHRLLSTIEPSHQTCKCKLAPFPHIFDDVSGPTDTLPPEATTALDPELGETVARPVAMNTSIHYMEAESHALSIQPTPDANADTLDAEDIITFQVTAPIIRSVKQETSAVGISDSISQTPSVVPPKKRKKKVKPMDEIDSIFG</sequence>
<keyword evidence="4" id="KW-1185">Reference proteome</keyword>
<dbReference type="EMBL" id="KN824290">
    <property type="protein sequence ID" value="KIM29049.1"/>
    <property type="molecule type" value="Genomic_DNA"/>
</dbReference>
<dbReference type="PANTHER" id="PTHR34761">
    <property type="entry name" value="NUCLEOLUS AND NEURAL PROGENITOR PROTEIN"/>
    <property type="match status" value="1"/>
</dbReference>
<feature type="domain" description="Nucleolus and neural progenitor protein-like N-terminal" evidence="2">
    <location>
        <begin position="28"/>
        <end position="187"/>
    </location>
</feature>
<organism evidence="3 4">
    <name type="scientific">Serendipita vermifera MAFF 305830</name>
    <dbReference type="NCBI Taxonomy" id="933852"/>
    <lineage>
        <taxon>Eukaryota</taxon>
        <taxon>Fungi</taxon>
        <taxon>Dikarya</taxon>
        <taxon>Basidiomycota</taxon>
        <taxon>Agaricomycotina</taxon>
        <taxon>Agaricomycetes</taxon>
        <taxon>Sebacinales</taxon>
        <taxon>Serendipitaceae</taxon>
        <taxon>Serendipita</taxon>
    </lineage>
</organism>
<dbReference type="OrthoDB" id="114080at2759"/>
<gene>
    <name evidence="3" type="ORF">M408DRAFT_23261</name>
</gene>
<dbReference type="GO" id="GO:0005634">
    <property type="term" value="C:nucleus"/>
    <property type="evidence" value="ECO:0007669"/>
    <property type="project" value="TreeGrafter"/>
</dbReference>
<dbReference type="InterPro" id="IPR027951">
    <property type="entry name" value="Nepro_N"/>
</dbReference>
<name>A0A0C3BAB0_SERVB</name>
<evidence type="ECO:0000259" key="2">
    <source>
        <dbReference type="Pfam" id="PF14780"/>
    </source>
</evidence>
<dbReference type="AlphaFoldDB" id="A0A0C3BAB0"/>
<dbReference type="STRING" id="933852.A0A0C3BAB0"/>